<feature type="domain" description="Filamentous haemagglutinin FhaB/tRNA nuclease CdiA-like TPS" evidence="3">
    <location>
        <begin position="164"/>
        <end position="284"/>
    </location>
</feature>
<name>A0AA44CLX5_YERMO</name>
<dbReference type="InterPro" id="IPR008638">
    <property type="entry name" value="FhaB/CdiA-like_TPS"/>
</dbReference>
<dbReference type="SUPFAM" id="SSF51126">
    <property type="entry name" value="Pectin lyase-like"/>
    <property type="match status" value="2"/>
</dbReference>
<feature type="domain" description="Filamentous haemagglutinin FhaB/tRNA nuclease CdiA-like TPS" evidence="3">
    <location>
        <begin position="39"/>
        <end position="158"/>
    </location>
</feature>
<feature type="chain" id="PRO_5041342385" evidence="2">
    <location>
        <begin position="31"/>
        <end position="1864"/>
    </location>
</feature>
<dbReference type="InterPro" id="IPR025157">
    <property type="entry name" value="Hemagglutinin_rpt"/>
</dbReference>
<evidence type="ECO:0000259" key="3">
    <source>
        <dbReference type="SMART" id="SM00912"/>
    </source>
</evidence>
<dbReference type="Pfam" id="PF04830">
    <property type="entry name" value="DUF637"/>
    <property type="match status" value="1"/>
</dbReference>
<dbReference type="Gene3D" id="2.160.20.10">
    <property type="entry name" value="Single-stranded right-handed beta-helix, Pectin lyase-like"/>
    <property type="match status" value="2"/>
</dbReference>
<proteinExistence type="predicted"/>
<keyword evidence="2" id="KW-0732">Signal</keyword>
<dbReference type="Proteomes" id="UP000712947">
    <property type="component" value="Unassembled WGS sequence"/>
</dbReference>
<dbReference type="InterPro" id="IPR006915">
    <property type="entry name" value="DUF637_hemagglutn_put"/>
</dbReference>
<gene>
    <name evidence="4" type="ORF">HB991_11150</name>
</gene>
<dbReference type="GO" id="GO:0090729">
    <property type="term" value="F:toxin activity"/>
    <property type="evidence" value="ECO:0007669"/>
    <property type="project" value="UniProtKB-KW"/>
</dbReference>
<keyword evidence="1" id="KW-0800">Toxin</keyword>
<dbReference type="Pfam" id="PF13332">
    <property type="entry name" value="Fil_haemagg_2"/>
    <property type="match status" value="1"/>
</dbReference>
<evidence type="ECO:0000256" key="2">
    <source>
        <dbReference type="SAM" id="SignalP"/>
    </source>
</evidence>
<dbReference type="SMART" id="SM00912">
    <property type="entry name" value="Haemagg_act"/>
    <property type="match status" value="2"/>
</dbReference>
<sequence length="1864" mass="199365">MEGFAYRTRRIASWLLIYLTALQPLHPAIAASPTSESPAEPTPVVNINAPNANGISHNRYGEFNIGSSGVVLNNATEAGQSVLAGQLAANPNLTGQSAKIIINEVTDSRPTIMTGQLEIFGPKSDVIIASTNGLTCRGCRFINAHNITLSGSEPSLNKILDSVYNKTPIANIAAPNANGVSYNRYDEINITSTGGVLNNATKAGQSVLAGRLAANPHFNGKSASLIINEVFNNKPTTLAGKLEIFGQKADVIIANPNGLNCNGCSFINASGITLTTGTPVLNSQGDLERFNVMGGVITVGDKGFDGQSQDYSQLISRSLALEGEVRANQLDVILGVNQVDYQHGRIQPQTATGAAPVLAVDTKNLGGMYANRIRLVITEKEVAANLNNIVSQQGDISIDAAGDLTLGHITAKKDLNVIGKNTVVTVGSKLRSGRDITLANTKLYNYGEVKAERDMRLFSDQVRNTGPSAKLHANNQMWIQKDAAGNKNSLVFNSSGSIRTGVGDLIIRTDKLENTRQFFNADWEELTPDSTSANVYDNEDYRYHPVIKTVNLSEDQLPYDFPRKWFGTTDFRVIHKLAQWSLYKVNTEKSLYQVTADAPAATLYSGGNLYINANQLTNKVSNIGADKDIFLTGDNFLNSSHSSWIKDEFIDYEVQGGMHNRDRAMEHEWYTVWTEAEKYPAAITAQGNVVLDFNNQIHLDAGWPKNEEDSDISFWLKQQTQPILHGNNILLHGNRIISNDLIHARGDLTFIAEDTIDLNSSTLRGRDISLTALNDINAINSEVAGRDILVSSRQGHIEFKPIDDIPHYFQPDYQRVISQINARGDFTAIAGKNINLTDTLLHPARNISLLANQDINIAHTDSLITLALLSKIFTRAENIELFNQLFSLPGQLKSHRNMTFNAGNNLSLRGVTLDVGQDVNLHAARDINLSPRNIPWMATLLSEKHKTIDSIFYPHDDISLAFSVSHIPELNAQINANGNILINAGRDILAQASTITADNNITLLAGQNIQLPALPYPAVTPRQDRQMVTRVQAGKNLSAAANSQLLGYGAELFSGGDMTLTSGGNMRFESLLNEEHHGGGDNFSYRKLQQPTQLNSGGVLTLISNGSILFQATQLAAKSLMDIAAEGGYLFAQAMEETSHAEERWTTRKWYGRKKSHHNVSHSSINKVTEFTADGDISLLSRDDSTYQASKIAAGQNAKLTSTHGKVIFEAVKDSAFEQKTTLAKGFYIKQTDSGYQQGKWVLPTIHTGGELTVNATQGISADVKAKNSQSIQAAISALAVIPGNEWLKDLHLRDDVQWQKVMDAYHAWDHQSERLNPVVAAVIGIGVAVATAGSGLVATANSAVGGGVAGGAVTGGISALASQAAVSLVDNQGDISKTFKDLGSKSSVKSLVTSMAIGGALSGFDVLMGWESAAEGASAAKLPRLSHGDWSKVAQRVAGQSLLSSSLNTGINGGSFKDNLTLALLANLGGQLHAEGANLIGNNGALLGVPGKAISHAIMAGIAAEIGGGSAKGAAAGALAAELAGVVMGDNFIGAQEWQAKSERQAQLARFFGGVAGAVFTGKSEGAYSGAHAAETAFRYNYLSHHQQKLMKAEMDAAKSLAEKGKVFIDWGLTSATQDGAFAAGIVASVPEGLYDSTVELLGMLKEPQQAITALRELANSGDIIGTVAQSVKQEWLARINRMEAHYQQAGASGAYDSGVEAGKLLFEFGGYAVGVGGLAKGGVRLASKQVDKFRVKGTTVVIAEYGPLNKGPLTEQIAGTFRSGSYKENITTEPTTLYRVYGGNSGELGAYWTRVKPTGPVQSVIDSALDPKWGNTATKVVEIKMPAGVKFYEGTAAQQSGLVGGGNQVYISGKVDPSWIVK</sequence>
<dbReference type="InterPro" id="IPR012334">
    <property type="entry name" value="Pectin_lyas_fold"/>
</dbReference>
<dbReference type="InterPro" id="IPR011050">
    <property type="entry name" value="Pectin_lyase_fold/virulence"/>
</dbReference>
<evidence type="ECO:0000313" key="4">
    <source>
        <dbReference type="EMBL" id="NIL23064.1"/>
    </source>
</evidence>
<evidence type="ECO:0000313" key="5">
    <source>
        <dbReference type="Proteomes" id="UP000712947"/>
    </source>
</evidence>
<protein>
    <submittedName>
        <fullName evidence="4">Filamentous hemagglutinin N-terminal domain-containing protein</fullName>
    </submittedName>
</protein>
<dbReference type="RefSeq" id="WP_145517692.1">
    <property type="nucleotide sequence ID" value="NZ_CABHYV010000024.1"/>
</dbReference>
<dbReference type="Pfam" id="PF05860">
    <property type="entry name" value="TPS"/>
    <property type="match status" value="2"/>
</dbReference>
<feature type="signal peptide" evidence="2">
    <location>
        <begin position="1"/>
        <end position="30"/>
    </location>
</feature>
<organism evidence="4 5">
    <name type="scientific">Yersinia mollaretii</name>
    <dbReference type="NCBI Taxonomy" id="33060"/>
    <lineage>
        <taxon>Bacteria</taxon>
        <taxon>Pseudomonadati</taxon>
        <taxon>Pseudomonadota</taxon>
        <taxon>Gammaproteobacteria</taxon>
        <taxon>Enterobacterales</taxon>
        <taxon>Yersiniaceae</taxon>
        <taxon>Yersinia</taxon>
    </lineage>
</organism>
<dbReference type="NCBIfam" id="TIGR01901">
    <property type="entry name" value="adhes_NPXG"/>
    <property type="match status" value="2"/>
</dbReference>
<evidence type="ECO:0000256" key="1">
    <source>
        <dbReference type="ARBA" id="ARBA00022656"/>
    </source>
</evidence>
<dbReference type="GO" id="GO:0003824">
    <property type="term" value="F:catalytic activity"/>
    <property type="evidence" value="ECO:0007669"/>
    <property type="project" value="UniProtKB-ARBA"/>
</dbReference>
<comment type="caution">
    <text evidence="4">The sequence shown here is derived from an EMBL/GenBank/DDBJ whole genome shotgun (WGS) entry which is preliminary data.</text>
</comment>
<accession>A0AA44CLX5</accession>
<reference evidence="4" key="1">
    <citation type="submission" date="2020-03" db="EMBL/GenBank/DDBJ databases">
        <authorList>
            <person name="Kislichkina A."/>
            <person name="Dentovskaya S."/>
            <person name="Shaikhutdinov R."/>
            <person name="Ivanov S."/>
            <person name="Sizova A."/>
            <person name="Solomentsev V."/>
            <person name="Bogun A."/>
        </authorList>
    </citation>
    <scope>NUCLEOTIDE SEQUENCE</scope>
    <source>
        <strain evidence="4">SCPM-O-B-7610</strain>
    </source>
</reference>
<dbReference type="EMBL" id="JAASAI010000010">
    <property type="protein sequence ID" value="NIL23064.1"/>
    <property type="molecule type" value="Genomic_DNA"/>
</dbReference>